<dbReference type="Proteomes" id="UP000475765">
    <property type="component" value="Unassembled WGS sequence"/>
</dbReference>
<dbReference type="AlphaFoldDB" id="A0A9W7QCC9"/>
<evidence type="ECO:0000313" key="1">
    <source>
        <dbReference type="EMBL" id="KAB2390208.1"/>
    </source>
</evidence>
<accession>A0A9W7QCC9</accession>
<comment type="caution">
    <text evidence="1">The sequence shown here is derived from an EMBL/GenBank/DDBJ whole genome shotgun (WGS) entry which is preliminary data.</text>
</comment>
<name>A0A9W7QCC9_BACCE</name>
<evidence type="ECO:0000313" key="2">
    <source>
        <dbReference type="Proteomes" id="UP000475765"/>
    </source>
</evidence>
<organism evidence="1 2">
    <name type="scientific">Bacillus cereus</name>
    <dbReference type="NCBI Taxonomy" id="1396"/>
    <lineage>
        <taxon>Bacteria</taxon>
        <taxon>Bacillati</taxon>
        <taxon>Bacillota</taxon>
        <taxon>Bacilli</taxon>
        <taxon>Bacillales</taxon>
        <taxon>Bacillaceae</taxon>
        <taxon>Bacillus</taxon>
        <taxon>Bacillus cereus group</taxon>
    </lineage>
</organism>
<reference evidence="1 2" key="1">
    <citation type="submission" date="2019-10" db="EMBL/GenBank/DDBJ databases">
        <title>Bacillus from the desert of Cuatro Cinegas, Coahuila.</title>
        <authorList>
            <person name="Olmedo-Alvarez G."/>
            <person name="Saldana S."/>
            <person name="Barcelo D."/>
        </authorList>
    </citation>
    <scope>NUCLEOTIDE SEQUENCE [LARGE SCALE GENOMIC DNA]</scope>
    <source>
        <strain evidence="1 2">CH417_13T</strain>
    </source>
</reference>
<protein>
    <submittedName>
        <fullName evidence="1">Peptidase</fullName>
    </submittedName>
</protein>
<proteinExistence type="predicted"/>
<gene>
    <name evidence="1" type="ORF">F8172_23755</name>
</gene>
<sequence length="53" mass="5486">MNGKSPSNPAKFLSSIAPPTVTEPASSFGSFTFAVTPLSESSFSKAGLNFAFQ</sequence>
<dbReference type="EMBL" id="WBPP01000044">
    <property type="protein sequence ID" value="KAB2390208.1"/>
    <property type="molecule type" value="Genomic_DNA"/>
</dbReference>